<dbReference type="SUPFAM" id="SSF53474">
    <property type="entry name" value="alpha/beta-Hydrolases"/>
    <property type="match status" value="1"/>
</dbReference>
<sequence length="346" mass="38013">MKYRLSDLNEGNVPKLAIGKEAGAAEAWGQRRAEIEAAWREYVGEFPAPVDPQPEILKTVREPNHVRVHLRYATGFGDKVTAYLLIPGDDPAPQSLFPAILALHPTHASGKADVASSEARANRAYGLELAARGYVVLAPDTITAGERIYEGEEAFRTAPFYAMHPTSTAVGKMLHDHRQSLDVLSALPFVDATRIGAIGHSLGGYNGFFLAGFDRRVKAVVSSCGFATFAGDPDPNRWGQRDWFSHLPRISECLSSGYVPFEYHEIAALAAPTPFFNWSGMSDRIFPHWQSAAKALAELGELYRVLGAEDRLEVLFGNSGHDFPPTIRKAAYAFLDRWLKDAVEEG</sequence>
<evidence type="ECO:0000313" key="3">
    <source>
        <dbReference type="Proteomes" id="UP000245202"/>
    </source>
</evidence>
<evidence type="ECO:0000259" key="1">
    <source>
        <dbReference type="Pfam" id="PF00326"/>
    </source>
</evidence>
<proteinExistence type="predicted"/>
<evidence type="ECO:0000313" key="2">
    <source>
        <dbReference type="EMBL" id="GBG05896.1"/>
    </source>
</evidence>
<feature type="domain" description="Peptidase S9 prolyl oligopeptidase catalytic" evidence="1">
    <location>
        <begin position="175"/>
        <end position="343"/>
    </location>
</feature>
<dbReference type="GO" id="GO:0016787">
    <property type="term" value="F:hydrolase activity"/>
    <property type="evidence" value="ECO:0007669"/>
    <property type="project" value="UniProtKB-KW"/>
</dbReference>
<dbReference type="InterPro" id="IPR001375">
    <property type="entry name" value="Peptidase_S9_cat"/>
</dbReference>
<dbReference type="PANTHER" id="PTHR22946">
    <property type="entry name" value="DIENELACTONE HYDROLASE DOMAIN-CONTAINING PROTEIN-RELATED"/>
    <property type="match status" value="1"/>
</dbReference>
<comment type="caution">
    <text evidence="2">The sequence shown here is derived from an EMBL/GenBank/DDBJ whole genome shotgun (WGS) entry which is preliminary data.</text>
</comment>
<gene>
    <name evidence="2" type="ORF">PAT3040_00381</name>
</gene>
<dbReference type="InterPro" id="IPR050261">
    <property type="entry name" value="FrsA_esterase"/>
</dbReference>
<keyword evidence="2" id="KW-0378">Hydrolase</keyword>
<accession>A0A2R5EH51</accession>
<name>A0A2R5EH51_9BACL</name>
<dbReference type="Gene3D" id="3.40.50.1820">
    <property type="entry name" value="alpha/beta hydrolase"/>
    <property type="match status" value="1"/>
</dbReference>
<organism evidence="2 3">
    <name type="scientific">Paenibacillus agaridevorans</name>
    <dbReference type="NCBI Taxonomy" id="171404"/>
    <lineage>
        <taxon>Bacteria</taxon>
        <taxon>Bacillati</taxon>
        <taxon>Bacillota</taxon>
        <taxon>Bacilli</taxon>
        <taxon>Bacillales</taxon>
        <taxon>Paenibacillaceae</taxon>
        <taxon>Paenibacillus</taxon>
    </lineage>
</organism>
<dbReference type="Proteomes" id="UP000245202">
    <property type="component" value="Unassembled WGS sequence"/>
</dbReference>
<dbReference type="RefSeq" id="WP_108991330.1">
    <property type="nucleotide sequence ID" value="NZ_BDQX01000028.1"/>
</dbReference>
<protein>
    <submittedName>
        <fullName evidence="2">Alpha/beta hydrolase</fullName>
    </submittedName>
</protein>
<dbReference type="InterPro" id="IPR029058">
    <property type="entry name" value="AB_hydrolase_fold"/>
</dbReference>
<keyword evidence="3" id="KW-1185">Reference proteome</keyword>
<reference evidence="2 3" key="1">
    <citation type="submission" date="2017-08" db="EMBL/GenBank/DDBJ databases">
        <title>Substantial Increase in Enzyme Production by Combined Drug-Resistance Mutations in Paenibacillus agaridevorans.</title>
        <authorList>
            <person name="Tanaka Y."/>
            <person name="Funane K."/>
            <person name="Hosaka T."/>
            <person name="Shiwa Y."/>
            <person name="Fujita N."/>
            <person name="Miyazaki T."/>
            <person name="Yoshikawa H."/>
            <person name="Murakami K."/>
            <person name="Kasahara K."/>
            <person name="Inaoka T."/>
            <person name="Hiraga Y."/>
            <person name="Ochi K."/>
        </authorList>
    </citation>
    <scope>NUCLEOTIDE SEQUENCE [LARGE SCALE GENOMIC DNA]</scope>
    <source>
        <strain evidence="2 3">T-3040</strain>
    </source>
</reference>
<dbReference type="AlphaFoldDB" id="A0A2R5EH51"/>
<dbReference type="Pfam" id="PF00326">
    <property type="entry name" value="Peptidase_S9"/>
    <property type="match status" value="1"/>
</dbReference>
<dbReference type="EMBL" id="BDQX01000028">
    <property type="protein sequence ID" value="GBG05896.1"/>
    <property type="molecule type" value="Genomic_DNA"/>
</dbReference>